<evidence type="ECO:0000313" key="2">
    <source>
        <dbReference type="EMBL" id="MBF9144015.1"/>
    </source>
</evidence>
<proteinExistence type="predicted"/>
<feature type="transmembrane region" description="Helical" evidence="1">
    <location>
        <begin position="49"/>
        <end position="71"/>
    </location>
</feature>
<sequence>MAFPSLGSVSRWKLGFFSSMLFYALGFAAALVLAQFMPVADMCNPGLPFYVGLLTLVLGSICLAAGLLAFLLGYRTRFVKGVIAAHILVLVGPAVLVLA</sequence>
<keyword evidence="3" id="KW-1185">Reference proteome</keyword>
<feature type="transmembrane region" description="Helical" evidence="1">
    <location>
        <begin position="12"/>
        <end position="37"/>
    </location>
</feature>
<keyword evidence="1" id="KW-1133">Transmembrane helix</keyword>
<dbReference type="Proteomes" id="UP000645610">
    <property type="component" value="Unassembled WGS sequence"/>
</dbReference>
<protein>
    <submittedName>
        <fullName evidence="2">Uncharacterized protein</fullName>
    </submittedName>
</protein>
<evidence type="ECO:0000313" key="3">
    <source>
        <dbReference type="Proteomes" id="UP000645610"/>
    </source>
</evidence>
<keyword evidence="1" id="KW-0472">Membrane</keyword>
<dbReference type="EMBL" id="JADQDP010000005">
    <property type="protein sequence ID" value="MBF9144015.1"/>
    <property type="molecule type" value="Genomic_DNA"/>
</dbReference>
<dbReference type="RefSeq" id="WP_196288365.1">
    <property type="nucleotide sequence ID" value="NZ_JADQDP010000005.1"/>
</dbReference>
<gene>
    <name evidence="2" type="ORF">I2I01_20400</name>
</gene>
<feature type="transmembrane region" description="Helical" evidence="1">
    <location>
        <begin position="78"/>
        <end position="98"/>
    </location>
</feature>
<accession>A0A931FMI8</accession>
<keyword evidence="1" id="KW-0812">Transmembrane</keyword>
<dbReference type="AlphaFoldDB" id="A0A931FMI8"/>
<comment type="caution">
    <text evidence="2">The sequence shown here is derived from an EMBL/GenBank/DDBJ whole genome shotgun (WGS) entry which is preliminary data.</text>
</comment>
<name>A0A931FMI8_9BACT</name>
<reference evidence="2 3" key="1">
    <citation type="submission" date="2020-11" db="EMBL/GenBank/DDBJ databases">
        <authorList>
            <person name="Kim M.K."/>
        </authorList>
    </citation>
    <scope>NUCLEOTIDE SEQUENCE [LARGE SCALE GENOMIC DNA]</scope>
    <source>
        <strain evidence="2 3">BT439</strain>
    </source>
</reference>
<evidence type="ECO:0000256" key="1">
    <source>
        <dbReference type="SAM" id="Phobius"/>
    </source>
</evidence>
<organism evidence="2 3">
    <name type="scientific">Hymenobacter properus</name>
    <dbReference type="NCBI Taxonomy" id="2791026"/>
    <lineage>
        <taxon>Bacteria</taxon>
        <taxon>Pseudomonadati</taxon>
        <taxon>Bacteroidota</taxon>
        <taxon>Cytophagia</taxon>
        <taxon>Cytophagales</taxon>
        <taxon>Hymenobacteraceae</taxon>
        <taxon>Hymenobacter</taxon>
    </lineage>
</organism>